<keyword evidence="4" id="KW-1185">Reference proteome</keyword>
<proteinExistence type="predicted"/>
<gene>
    <name evidence="3" type="ORF">DNK49_22415</name>
</gene>
<dbReference type="InterPro" id="IPR022385">
    <property type="entry name" value="Rhs_assc_core"/>
</dbReference>
<accession>A0A323UP94</accession>
<dbReference type="OrthoDB" id="5445630at2"/>
<organism evidence="3 4">
    <name type="scientific">Parazoarcus communis SWub3 = DSM 12120</name>
    <dbReference type="NCBI Taxonomy" id="1121029"/>
    <lineage>
        <taxon>Bacteria</taxon>
        <taxon>Pseudomonadati</taxon>
        <taxon>Pseudomonadota</taxon>
        <taxon>Betaproteobacteria</taxon>
        <taxon>Rhodocyclales</taxon>
        <taxon>Zoogloeaceae</taxon>
        <taxon>Parazoarcus</taxon>
    </lineage>
</organism>
<protein>
    <submittedName>
        <fullName evidence="3">RHS repeat protein</fullName>
    </submittedName>
</protein>
<name>A0A323UP94_9RHOO</name>
<sequence length="176" mass="18265">YAGMHHHVSSGLWLTRYRAYDSQTARWLSRDPIEEEGGVNLYGYVGGNPLSYTDPRGLNPVAGAIAGAEVGTAVFPGPGTIIGAGVGLLGGYLIADQFGNLIFAKPKPGSKPKGCPTGTKPIDQIPGLDKDDVHGIKDGVGAGPRDWTGIAPNGDVITGDGNGDAVNHGPYRDYLP</sequence>
<evidence type="ECO:0000313" key="4">
    <source>
        <dbReference type="Proteomes" id="UP000248259"/>
    </source>
</evidence>
<dbReference type="AlphaFoldDB" id="A0A323UP94"/>
<evidence type="ECO:0000256" key="1">
    <source>
        <dbReference type="SAM" id="MobiDB-lite"/>
    </source>
</evidence>
<feature type="region of interest" description="Disordered" evidence="1">
    <location>
        <begin position="140"/>
        <end position="176"/>
    </location>
</feature>
<dbReference type="PRINTS" id="PR00394">
    <property type="entry name" value="RHSPROTEIN"/>
</dbReference>
<evidence type="ECO:0000259" key="2">
    <source>
        <dbReference type="Pfam" id="PF13488"/>
    </source>
</evidence>
<dbReference type="Proteomes" id="UP000248259">
    <property type="component" value="Unassembled WGS sequence"/>
</dbReference>
<dbReference type="EMBL" id="QKOE01000039">
    <property type="protein sequence ID" value="PZA14314.1"/>
    <property type="molecule type" value="Genomic_DNA"/>
</dbReference>
<reference evidence="3 4" key="1">
    <citation type="submission" date="2018-06" db="EMBL/GenBank/DDBJ databases">
        <title>Azoarcus communis strain SWub3 genome.</title>
        <authorList>
            <person name="Zorraquino Salvo V."/>
            <person name="Toubiana D."/>
            <person name="Blumwald E."/>
        </authorList>
    </citation>
    <scope>NUCLEOTIDE SEQUENCE [LARGE SCALE GENOMIC DNA]</scope>
    <source>
        <strain evidence="3 4">SWub3</strain>
    </source>
</reference>
<feature type="domain" description="Glycine zipper" evidence="2">
    <location>
        <begin position="61"/>
        <end position="99"/>
    </location>
</feature>
<dbReference type="InterPro" id="IPR039567">
    <property type="entry name" value="Gly-zipper"/>
</dbReference>
<dbReference type="Pfam" id="PF13488">
    <property type="entry name" value="Gly-zipper_Omp"/>
    <property type="match status" value="1"/>
</dbReference>
<comment type="caution">
    <text evidence="3">The sequence shown here is derived from an EMBL/GenBank/DDBJ whole genome shotgun (WGS) entry which is preliminary data.</text>
</comment>
<evidence type="ECO:0000313" key="3">
    <source>
        <dbReference type="EMBL" id="PZA14314.1"/>
    </source>
</evidence>
<dbReference type="Gene3D" id="2.180.10.10">
    <property type="entry name" value="RHS repeat-associated core"/>
    <property type="match status" value="1"/>
</dbReference>
<dbReference type="NCBIfam" id="TIGR03696">
    <property type="entry name" value="Rhs_assc_core"/>
    <property type="match status" value="1"/>
</dbReference>
<feature type="non-terminal residue" evidence="3">
    <location>
        <position position="1"/>
    </location>
</feature>